<name>A0A0A9CJF3_ARUDO</name>
<dbReference type="EMBL" id="GBRH01221446">
    <property type="protein sequence ID" value="JAD76449.1"/>
    <property type="molecule type" value="Transcribed_RNA"/>
</dbReference>
<protein>
    <submittedName>
        <fullName evidence="2">Uncharacterized protein</fullName>
    </submittedName>
</protein>
<feature type="compositionally biased region" description="Acidic residues" evidence="1">
    <location>
        <begin position="87"/>
        <end position="99"/>
    </location>
</feature>
<sequence length="134" mass="14201">MQRWMGTGGPPSGTSTSASLQSRSGSGSSSRSRFLLSRFRLTASTLLPLPPEALPPAHPSPVGNGGVWGGPGGGSASEQGLDPLERYDEEEANVMDDEGSMPGSGSPLPNSNGHSTRRDPPYLCRTTTAMWWWW</sequence>
<organism evidence="2">
    <name type="scientific">Arundo donax</name>
    <name type="common">Giant reed</name>
    <name type="synonym">Donax arundinaceus</name>
    <dbReference type="NCBI Taxonomy" id="35708"/>
    <lineage>
        <taxon>Eukaryota</taxon>
        <taxon>Viridiplantae</taxon>
        <taxon>Streptophyta</taxon>
        <taxon>Embryophyta</taxon>
        <taxon>Tracheophyta</taxon>
        <taxon>Spermatophyta</taxon>
        <taxon>Magnoliopsida</taxon>
        <taxon>Liliopsida</taxon>
        <taxon>Poales</taxon>
        <taxon>Poaceae</taxon>
        <taxon>PACMAD clade</taxon>
        <taxon>Arundinoideae</taxon>
        <taxon>Arundineae</taxon>
        <taxon>Arundo</taxon>
    </lineage>
</organism>
<feature type="compositionally biased region" description="Low complexity" evidence="1">
    <location>
        <begin position="12"/>
        <end position="32"/>
    </location>
</feature>
<accession>A0A0A9CJF3</accession>
<evidence type="ECO:0000313" key="2">
    <source>
        <dbReference type="EMBL" id="JAD76449.1"/>
    </source>
</evidence>
<feature type="compositionally biased region" description="Gly residues" evidence="1">
    <location>
        <begin position="1"/>
        <end position="11"/>
    </location>
</feature>
<reference evidence="2" key="1">
    <citation type="submission" date="2014-09" db="EMBL/GenBank/DDBJ databases">
        <authorList>
            <person name="Magalhaes I.L.F."/>
            <person name="Oliveira U."/>
            <person name="Santos F.R."/>
            <person name="Vidigal T.H.D.A."/>
            <person name="Brescovit A.D."/>
            <person name="Santos A.J."/>
        </authorList>
    </citation>
    <scope>NUCLEOTIDE SEQUENCE</scope>
    <source>
        <tissue evidence="2">Shoot tissue taken approximately 20 cm above the soil surface</tissue>
    </source>
</reference>
<feature type="region of interest" description="Disordered" evidence="1">
    <location>
        <begin position="1"/>
        <end position="32"/>
    </location>
</feature>
<reference evidence="2" key="2">
    <citation type="journal article" date="2015" name="Data Brief">
        <title>Shoot transcriptome of the giant reed, Arundo donax.</title>
        <authorList>
            <person name="Barrero R.A."/>
            <person name="Guerrero F.D."/>
            <person name="Moolhuijzen P."/>
            <person name="Goolsby J.A."/>
            <person name="Tidwell J."/>
            <person name="Bellgard S.E."/>
            <person name="Bellgard M.I."/>
        </authorList>
    </citation>
    <scope>NUCLEOTIDE SEQUENCE</scope>
    <source>
        <tissue evidence="2">Shoot tissue taken approximately 20 cm above the soil surface</tissue>
    </source>
</reference>
<evidence type="ECO:0000256" key="1">
    <source>
        <dbReference type="SAM" id="MobiDB-lite"/>
    </source>
</evidence>
<feature type="region of interest" description="Disordered" evidence="1">
    <location>
        <begin position="48"/>
        <end position="120"/>
    </location>
</feature>
<dbReference type="AlphaFoldDB" id="A0A0A9CJF3"/>
<proteinExistence type="predicted"/>
<feature type="compositionally biased region" description="Gly residues" evidence="1">
    <location>
        <begin position="63"/>
        <end position="75"/>
    </location>
</feature>
<feature type="compositionally biased region" description="Pro residues" evidence="1">
    <location>
        <begin position="48"/>
        <end position="59"/>
    </location>
</feature>